<gene>
    <name evidence="4" type="primary">menF</name>
    <name evidence="6" type="ORF">NC799_15460</name>
</gene>
<dbReference type="EMBL" id="JAMQKC010000023">
    <property type="protein sequence ID" value="MDC3418285.1"/>
    <property type="molecule type" value="Genomic_DNA"/>
</dbReference>
<evidence type="ECO:0000256" key="3">
    <source>
        <dbReference type="ARBA" id="ARBA00023235"/>
    </source>
</evidence>
<evidence type="ECO:0000313" key="6">
    <source>
        <dbReference type="EMBL" id="MDC3418285.1"/>
    </source>
</evidence>
<keyword evidence="4" id="KW-0479">Metal-binding</keyword>
<comment type="pathway">
    <text evidence="4">Quinol/quinone metabolism; menaquinone biosynthesis.</text>
</comment>
<dbReference type="SUPFAM" id="SSF56322">
    <property type="entry name" value="ADC synthase"/>
    <property type="match status" value="1"/>
</dbReference>
<evidence type="ECO:0000256" key="1">
    <source>
        <dbReference type="ARBA" id="ARBA00000799"/>
    </source>
</evidence>
<dbReference type="InterPro" id="IPR015890">
    <property type="entry name" value="Chorismate_C"/>
</dbReference>
<sequence>MIQTEVKGLEEALNHAIAVAKQKKKPQLLSFTYSVEKIDPVLFFENGQTIDVNRIFWTSTTDEFCIAGIGEAYTLVSNERRFDSIEQSWKLMLDNTLTFNPFQTAGTGPIVFGGFSFDPKKRKTDLWEHYADSMFRVPSFLLTNYNGFSYLTVNVLVRPEDHAGQLHHDFMNKKSLLFKGNSDMLNRNNTKILSKHEVNPDSWKKLVSKATNEIKVGYASKIVLAREMNVTFDSPVNIGAILRDLMRIQTNSYIFAFENGQDCFLGASPERLVKVDHQQLLSTCLAGTAPRGKTNEEDKQIGRQLLNDTKNREEHDFVVKMIKDAVLEYCEQIEVPEQPVLYPLKNLQHLYTPVKAKLKNDFTLFQVVKKLHPTPALGGFPQGKSLEFIRNYEELDRGWYGAPIGWVDAYQNGEFAVAIRSALIKQKTKATLFAGCGVVKESDPQSEYEETNIKFAPMLSVLGGEV</sequence>
<dbReference type="RefSeq" id="WP_272447346.1">
    <property type="nucleotide sequence ID" value="NZ_JAMQKC010000023.1"/>
</dbReference>
<dbReference type="Pfam" id="PF00425">
    <property type="entry name" value="Chorismate_bind"/>
    <property type="match status" value="1"/>
</dbReference>
<comment type="similarity">
    <text evidence="2 4">Belongs to the isochorismate synthase family.</text>
</comment>
<dbReference type="Gene3D" id="3.60.120.10">
    <property type="entry name" value="Anthranilate synthase"/>
    <property type="match status" value="1"/>
</dbReference>
<keyword evidence="4" id="KW-0474">Menaquinone biosynthesis</keyword>
<dbReference type="InterPro" id="IPR004561">
    <property type="entry name" value="IsoChor_synthase"/>
</dbReference>
<proteinExistence type="inferred from homology"/>
<feature type="active site" description="Proton acceptor" evidence="4">
    <location>
        <position position="221"/>
    </location>
</feature>
<dbReference type="Proteomes" id="UP001145069">
    <property type="component" value="Unassembled WGS sequence"/>
</dbReference>
<feature type="binding site" evidence="4">
    <location>
        <position position="450"/>
    </location>
    <ligand>
        <name>Mg(2+)</name>
        <dbReference type="ChEBI" id="CHEBI:18420"/>
    </ligand>
</feature>
<comment type="pathway">
    <text evidence="4">Quinol/quinone metabolism; 1,4-dihydroxy-2-naphthoate biosynthesis; 1,4-dihydroxy-2-naphthoate from chorismate: step 1/7.</text>
</comment>
<keyword evidence="4" id="KW-0460">Magnesium</keyword>
<evidence type="ECO:0000256" key="2">
    <source>
        <dbReference type="ARBA" id="ARBA00005297"/>
    </source>
</evidence>
<dbReference type="PANTHER" id="PTHR42839:SF1">
    <property type="entry name" value="ISOCHORISMATE SYNTHASE MENF"/>
    <property type="match status" value="1"/>
</dbReference>
<keyword evidence="3 4" id="KW-0413">Isomerase</keyword>
<feature type="active site" description="Proton donor" evidence="4">
    <location>
        <position position="270"/>
    </location>
</feature>
<organism evidence="6 7">
    <name type="scientific">Aquibacillus salsiterrae</name>
    <dbReference type="NCBI Taxonomy" id="2950439"/>
    <lineage>
        <taxon>Bacteria</taxon>
        <taxon>Bacillati</taxon>
        <taxon>Bacillota</taxon>
        <taxon>Bacilli</taxon>
        <taxon>Bacillales</taxon>
        <taxon>Bacillaceae</taxon>
        <taxon>Aquibacillus</taxon>
    </lineage>
</organism>
<dbReference type="HAMAP" id="MF_01935">
    <property type="entry name" value="MenF"/>
    <property type="match status" value="1"/>
</dbReference>
<protein>
    <recommendedName>
        <fullName evidence="4">Isochorismate synthase MenF</fullName>
        <ecNumber evidence="4">5.4.4.2</ecNumber>
    </recommendedName>
    <alternativeName>
        <fullName evidence="4">Isochorismate mutase</fullName>
    </alternativeName>
</protein>
<name>A0A9X4AHG2_9BACI</name>
<dbReference type="InterPro" id="IPR005801">
    <property type="entry name" value="ADC_synthase"/>
</dbReference>
<reference evidence="6" key="1">
    <citation type="submission" date="2022-06" db="EMBL/GenBank/DDBJ databases">
        <title>Aquibacillus sp. a new bacterium isolated from soil saline samples.</title>
        <authorList>
            <person name="Galisteo C."/>
            <person name="De La Haba R."/>
            <person name="Sanchez-Porro C."/>
            <person name="Ventosa A."/>
        </authorList>
    </citation>
    <scope>NUCLEOTIDE SEQUENCE</scope>
    <source>
        <strain evidence="6">3ASR75-54</strain>
    </source>
</reference>
<dbReference type="EC" id="5.4.4.2" evidence="4"/>
<keyword evidence="7" id="KW-1185">Reference proteome</keyword>
<dbReference type="PANTHER" id="PTHR42839">
    <property type="entry name" value="ISOCHORISMATE SYNTHASE ENTC"/>
    <property type="match status" value="1"/>
</dbReference>
<dbReference type="GO" id="GO:0009234">
    <property type="term" value="P:menaquinone biosynthetic process"/>
    <property type="evidence" value="ECO:0007669"/>
    <property type="project" value="UniProtKB-UniRule"/>
</dbReference>
<dbReference type="InterPro" id="IPR034681">
    <property type="entry name" value="MenF"/>
</dbReference>
<comment type="caution">
    <text evidence="6">The sequence shown here is derived from an EMBL/GenBank/DDBJ whole genome shotgun (WGS) entry which is preliminary data.</text>
</comment>
<evidence type="ECO:0000259" key="5">
    <source>
        <dbReference type="Pfam" id="PF00425"/>
    </source>
</evidence>
<comment type="function">
    <text evidence="4">Catalyzes the conversion of chorismate to isochorismate.</text>
</comment>
<dbReference type="GO" id="GO:0009697">
    <property type="term" value="P:salicylic acid biosynthetic process"/>
    <property type="evidence" value="ECO:0007669"/>
    <property type="project" value="TreeGrafter"/>
</dbReference>
<dbReference type="GO" id="GO:0000287">
    <property type="term" value="F:magnesium ion binding"/>
    <property type="evidence" value="ECO:0007669"/>
    <property type="project" value="UniProtKB-UniRule"/>
</dbReference>
<comment type="cofactor">
    <cofactor evidence="4">
        <name>Mg(2+)</name>
        <dbReference type="ChEBI" id="CHEBI:18420"/>
    </cofactor>
</comment>
<dbReference type="NCBIfam" id="TIGR00543">
    <property type="entry name" value="isochor_syn"/>
    <property type="match status" value="1"/>
</dbReference>
<comment type="catalytic activity">
    <reaction evidence="1 4">
        <text>chorismate = isochorismate</text>
        <dbReference type="Rhea" id="RHEA:18985"/>
        <dbReference type="ChEBI" id="CHEBI:29748"/>
        <dbReference type="ChEBI" id="CHEBI:29780"/>
        <dbReference type="EC" id="5.4.4.2"/>
    </reaction>
</comment>
<accession>A0A9X4AHG2</accession>
<evidence type="ECO:0000256" key="4">
    <source>
        <dbReference type="HAMAP-Rule" id="MF_01935"/>
    </source>
</evidence>
<dbReference type="GO" id="GO:0008909">
    <property type="term" value="F:isochorismate synthase activity"/>
    <property type="evidence" value="ECO:0007669"/>
    <property type="project" value="UniProtKB-UniRule"/>
</dbReference>
<evidence type="ECO:0000313" key="7">
    <source>
        <dbReference type="Proteomes" id="UP001145069"/>
    </source>
</evidence>
<feature type="domain" description="Chorismate-utilising enzyme C-terminal" evidence="5">
    <location>
        <begin position="201"/>
        <end position="454"/>
    </location>
</feature>
<dbReference type="AlphaFoldDB" id="A0A9X4AHG2"/>
<feature type="binding site" evidence="4">
    <location>
        <position position="314"/>
    </location>
    <ligand>
        <name>Mg(2+)</name>
        <dbReference type="ChEBI" id="CHEBI:18420"/>
    </ligand>
</feature>